<accession>A0A1H5YEI4</accession>
<organism evidence="1 2">
    <name type="scientific">Thalassococcus halodurans</name>
    <dbReference type="NCBI Taxonomy" id="373675"/>
    <lineage>
        <taxon>Bacteria</taxon>
        <taxon>Pseudomonadati</taxon>
        <taxon>Pseudomonadota</taxon>
        <taxon>Alphaproteobacteria</taxon>
        <taxon>Rhodobacterales</taxon>
        <taxon>Roseobacteraceae</taxon>
        <taxon>Thalassococcus</taxon>
    </lineage>
</organism>
<sequence length="72" mass="8123">MALAETTLVRESSNVFANIGNAILRTMTAIAEADGRVRRVQQLQAMSDAELAKRGLKRDEIVHHVFRSTYYM</sequence>
<reference evidence="1 2" key="1">
    <citation type="submission" date="2016-10" db="EMBL/GenBank/DDBJ databases">
        <authorList>
            <person name="de Groot N.N."/>
        </authorList>
    </citation>
    <scope>NUCLEOTIDE SEQUENCE [LARGE SCALE GENOMIC DNA]</scope>
    <source>
        <strain evidence="1 2">DSM 26915</strain>
    </source>
</reference>
<keyword evidence="2" id="KW-1185">Reference proteome</keyword>
<name>A0A1H5YEI4_9RHOB</name>
<dbReference type="Proteomes" id="UP000236752">
    <property type="component" value="Unassembled WGS sequence"/>
</dbReference>
<evidence type="ECO:0008006" key="3">
    <source>
        <dbReference type="Google" id="ProtNLM"/>
    </source>
</evidence>
<evidence type="ECO:0000313" key="1">
    <source>
        <dbReference type="EMBL" id="SEG22509.1"/>
    </source>
</evidence>
<dbReference type="OrthoDB" id="7867799at2"/>
<gene>
    <name evidence="1" type="ORF">SAMN04488045_2054</name>
</gene>
<evidence type="ECO:0000313" key="2">
    <source>
        <dbReference type="Proteomes" id="UP000236752"/>
    </source>
</evidence>
<dbReference type="AlphaFoldDB" id="A0A1H5YEI4"/>
<dbReference type="EMBL" id="FNUZ01000003">
    <property type="protein sequence ID" value="SEG22509.1"/>
    <property type="molecule type" value="Genomic_DNA"/>
</dbReference>
<protein>
    <recommendedName>
        <fullName evidence="3">DUF1127 domain-containing protein</fullName>
    </recommendedName>
</protein>
<proteinExistence type="predicted"/>
<dbReference type="RefSeq" id="WP_103910399.1">
    <property type="nucleotide sequence ID" value="NZ_FNUZ01000003.1"/>
</dbReference>